<feature type="domain" description="Metallo-beta-lactamase" evidence="1">
    <location>
        <begin position="7"/>
        <end position="156"/>
    </location>
</feature>
<dbReference type="GO" id="GO:0016787">
    <property type="term" value="F:hydrolase activity"/>
    <property type="evidence" value="ECO:0007669"/>
    <property type="project" value="UniProtKB-KW"/>
</dbReference>
<accession>A0A7C1CCP3</accession>
<dbReference type="InterPro" id="IPR001279">
    <property type="entry name" value="Metallo-B-lactamas"/>
</dbReference>
<dbReference type="EMBL" id="DSAY01000027">
    <property type="protein sequence ID" value="HDP14420.1"/>
    <property type="molecule type" value="Genomic_DNA"/>
</dbReference>
<dbReference type="AlphaFoldDB" id="A0A7C1CCP3"/>
<gene>
    <name evidence="2" type="ORF">ENN26_01400</name>
</gene>
<evidence type="ECO:0000259" key="1">
    <source>
        <dbReference type="SMART" id="SM00849"/>
    </source>
</evidence>
<proteinExistence type="predicted"/>
<sequence>MLEITVDHGVTLQKDGKVILLDPTRMPKRAPSVIIVSHGHSDHFSLKVLKAYPDVPKIMSRATHEIIDPNKKLRNIVYVEHGETIEVAGIEFSAYNAGHIIGSLQFSFNFDGKDFVFTGDFNLEKRLILKPAQILKGDVLIVDATYGSPRYVFPKRGDLYREIVAVAKRFFEEGSPIIFKGRRIGTAQELVALMNASVDVLPLVEEVVARHNSVYEMHGEWLGMYAYWNGQPPDMPLPIIAGLNSRTGGKIPKCICTGWAKGKLAFPLSSHADYDQIFRYIKESNASLVIPFCGFRKELADTVSRELGIEISYADKTRI</sequence>
<reference evidence="2" key="1">
    <citation type="journal article" date="2020" name="mSystems">
        <title>Genome- and Community-Level Interaction Insights into Carbon Utilization and Element Cycling Functions of Hydrothermarchaeota in Hydrothermal Sediment.</title>
        <authorList>
            <person name="Zhou Z."/>
            <person name="Liu Y."/>
            <person name="Xu W."/>
            <person name="Pan J."/>
            <person name="Luo Z.H."/>
            <person name="Li M."/>
        </authorList>
    </citation>
    <scope>NUCLEOTIDE SEQUENCE [LARGE SCALE GENOMIC DNA]</scope>
    <source>
        <strain evidence="2">SpSt-116</strain>
    </source>
</reference>
<protein>
    <submittedName>
        <fullName evidence="2">MBL fold metallo-hydrolase</fullName>
    </submittedName>
</protein>
<dbReference type="GO" id="GO:0004521">
    <property type="term" value="F:RNA endonuclease activity"/>
    <property type="evidence" value="ECO:0007669"/>
    <property type="project" value="TreeGrafter"/>
</dbReference>
<dbReference type="InterPro" id="IPR036866">
    <property type="entry name" value="RibonucZ/Hydroxyglut_hydro"/>
</dbReference>
<dbReference type="SUPFAM" id="SSF56281">
    <property type="entry name" value="Metallo-hydrolase/oxidoreductase"/>
    <property type="match status" value="1"/>
</dbReference>
<dbReference type="PANTHER" id="PTHR11203">
    <property type="entry name" value="CLEAVAGE AND POLYADENYLATION SPECIFICITY FACTOR FAMILY MEMBER"/>
    <property type="match status" value="1"/>
</dbReference>
<dbReference type="Gene3D" id="3.60.15.10">
    <property type="entry name" value="Ribonuclease Z/Hydroxyacylglutathione hydrolase-like"/>
    <property type="match status" value="1"/>
</dbReference>
<dbReference type="SMART" id="SM00849">
    <property type="entry name" value="Lactamase_B"/>
    <property type="match status" value="1"/>
</dbReference>
<organism evidence="2">
    <name type="scientific">Thermofilum adornatum</name>
    <dbReference type="NCBI Taxonomy" id="1365176"/>
    <lineage>
        <taxon>Archaea</taxon>
        <taxon>Thermoproteota</taxon>
        <taxon>Thermoprotei</taxon>
        <taxon>Thermofilales</taxon>
        <taxon>Thermofilaceae</taxon>
        <taxon>Thermofilum</taxon>
    </lineage>
</organism>
<evidence type="ECO:0000313" key="2">
    <source>
        <dbReference type="EMBL" id="HDP14420.1"/>
    </source>
</evidence>
<dbReference type="InterPro" id="IPR050698">
    <property type="entry name" value="MBL"/>
</dbReference>
<keyword evidence="2" id="KW-0378">Hydrolase</keyword>
<name>A0A7C1CCP3_9CREN</name>
<dbReference type="PANTHER" id="PTHR11203:SF37">
    <property type="entry name" value="INTEGRATOR COMPLEX SUBUNIT 11"/>
    <property type="match status" value="1"/>
</dbReference>
<comment type="caution">
    <text evidence="2">The sequence shown here is derived from an EMBL/GenBank/DDBJ whole genome shotgun (WGS) entry which is preliminary data.</text>
</comment>
<dbReference type="Pfam" id="PF13483">
    <property type="entry name" value="Lactamase_B_3"/>
    <property type="match status" value="1"/>
</dbReference>